<dbReference type="CDD" id="cd13578">
    <property type="entry name" value="PBP2_Bug27"/>
    <property type="match status" value="1"/>
</dbReference>
<name>A0A9X1YD71_9PROT</name>
<dbReference type="Gene3D" id="3.40.190.150">
    <property type="entry name" value="Bordetella uptake gene, domain 1"/>
    <property type="match status" value="1"/>
</dbReference>
<keyword evidence="4" id="KW-1185">Reference proteome</keyword>
<dbReference type="SUPFAM" id="SSF53850">
    <property type="entry name" value="Periplasmic binding protein-like II"/>
    <property type="match status" value="1"/>
</dbReference>
<dbReference type="PANTHER" id="PTHR42928:SF5">
    <property type="entry name" value="BLR1237 PROTEIN"/>
    <property type="match status" value="1"/>
</dbReference>
<organism evidence="3 4">
    <name type="scientific">Roseomonas acroporae</name>
    <dbReference type="NCBI Taxonomy" id="2937791"/>
    <lineage>
        <taxon>Bacteria</taxon>
        <taxon>Pseudomonadati</taxon>
        <taxon>Pseudomonadota</taxon>
        <taxon>Alphaproteobacteria</taxon>
        <taxon>Acetobacterales</taxon>
        <taxon>Roseomonadaceae</taxon>
        <taxon>Roseomonas</taxon>
    </lineage>
</organism>
<reference evidence="3" key="1">
    <citation type="submission" date="2022-04" db="EMBL/GenBank/DDBJ databases">
        <title>Roseomonas acroporae sp. nov., isolated from coral Acropora digitifera.</title>
        <authorList>
            <person name="Sun H."/>
        </authorList>
    </citation>
    <scope>NUCLEOTIDE SEQUENCE</scope>
    <source>
        <strain evidence="3">NAR14</strain>
    </source>
</reference>
<dbReference type="PIRSF" id="PIRSF017082">
    <property type="entry name" value="YflP"/>
    <property type="match status" value="1"/>
</dbReference>
<evidence type="ECO:0000313" key="3">
    <source>
        <dbReference type="EMBL" id="MCK8787986.1"/>
    </source>
</evidence>
<evidence type="ECO:0000256" key="2">
    <source>
        <dbReference type="SAM" id="SignalP"/>
    </source>
</evidence>
<gene>
    <name evidence="3" type="ORF">M0638_26885</name>
</gene>
<dbReference type="Pfam" id="PF03401">
    <property type="entry name" value="TctC"/>
    <property type="match status" value="1"/>
</dbReference>
<keyword evidence="2" id="KW-0732">Signal</keyword>
<protein>
    <submittedName>
        <fullName evidence="3">Tripartite tricarboxylate transporter substrate binding protein</fullName>
    </submittedName>
</protein>
<dbReference type="AlphaFoldDB" id="A0A9X1YD71"/>
<dbReference type="InterPro" id="IPR042100">
    <property type="entry name" value="Bug_dom1"/>
</dbReference>
<dbReference type="Gene3D" id="3.40.190.10">
    <property type="entry name" value="Periplasmic binding protein-like II"/>
    <property type="match status" value="1"/>
</dbReference>
<dbReference type="PANTHER" id="PTHR42928">
    <property type="entry name" value="TRICARBOXYLATE-BINDING PROTEIN"/>
    <property type="match status" value="1"/>
</dbReference>
<comment type="similarity">
    <text evidence="1">Belongs to the UPF0065 (bug) family.</text>
</comment>
<proteinExistence type="inferred from homology"/>
<dbReference type="RefSeq" id="WP_248670029.1">
    <property type="nucleotide sequence ID" value="NZ_JALPRX010000162.1"/>
</dbReference>
<evidence type="ECO:0000256" key="1">
    <source>
        <dbReference type="ARBA" id="ARBA00006987"/>
    </source>
</evidence>
<comment type="caution">
    <text evidence="3">The sequence shown here is derived from an EMBL/GenBank/DDBJ whole genome shotgun (WGS) entry which is preliminary data.</text>
</comment>
<dbReference type="EMBL" id="JALPRX010000162">
    <property type="protein sequence ID" value="MCK8787986.1"/>
    <property type="molecule type" value="Genomic_DNA"/>
</dbReference>
<sequence>MYHRTAPRRRALLAVPLAIAASAVLAQPQTSAWPSRPVMLVVPFAAGASPDVVARVLAERLAATWGQPVVVQNLPGASSTIGVERVARSVPDGYTLGLTGDGAMVVRVSMDPPPPYDSWRDLAPISLLVRTRNVLVVHPSVPAATLAELVALAKARPSSLAYGHSGVGFSTHLGMEMLKQAAGIDITAVPYANEGAMFTDLMQGRVQVMIGSGPAIIRRVQAGEVRALAVTSRDRAPVLPDVPTIAESGFPGFEAVAWFGLIAPAQTPPAILARVQQDTVAAMAEPATHRRLDELGLVVVGNSQAEFAALIPQEIERMAGVLRPLGLLRTR</sequence>
<feature type="signal peptide" evidence="2">
    <location>
        <begin position="1"/>
        <end position="26"/>
    </location>
</feature>
<evidence type="ECO:0000313" key="4">
    <source>
        <dbReference type="Proteomes" id="UP001139516"/>
    </source>
</evidence>
<feature type="chain" id="PRO_5040911326" evidence="2">
    <location>
        <begin position="27"/>
        <end position="331"/>
    </location>
</feature>
<dbReference type="InterPro" id="IPR005064">
    <property type="entry name" value="BUG"/>
</dbReference>
<dbReference type="Proteomes" id="UP001139516">
    <property type="component" value="Unassembled WGS sequence"/>
</dbReference>
<accession>A0A9X1YD71</accession>